<name>A0AAW1UTU9_9CUCU</name>
<dbReference type="InterPro" id="IPR036770">
    <property type="entry name" value="Ankyrin_rpt-contain_sf"/>
</dbReference>
<sequence>MSVRPIEHPINYLYRKNGKPRKVQPINLLYSAHINCYTSIRNEIDRGGDINSVDRCGNTPLHLVCLNVHDPRCVRYLLTLRPNVNAKNIFLETPLNIYLRNFRVYHELVNIFLKLGADPNIPDALGNIAFHNLAGSRVQSFICLKEITRILIKYNAKVNVQNRNGDTPLHLAIRSNRSASFIRMLLDNGASILIKNKENITPIDLAYRKREWNSEIFREIGMNMIILQSCNIPINQDILRELYKREKLKSFEKECQKAVLVMKKITFGYHDITLFDIFNSSTITFAKYLRSSEMINSFQYQISYCSGILVNRLNHHFKESLARREAEDDVVPICMNIFKMLNEDCINHLITFLGKDDLDNIKYAYMERNPKEKIYLMPA</sequence>
<reference evidence="4 5" key="1">
    <citation type="submission" date="2023-03" db="EMBL/GenBank/DDBJ databases">
        <title>Genome insight into feeding habits of ladybird beetles.</title>
        <authorList>
            <person name="Li H.-S."/>
            <person name="Huang Y.-H."/>
            <person name="Pang H."/>
        </authorList>
    </citation>
    <scope>NUCLEOTIDE SEQUENCE [LARGE SCALE GENOMIC DNA]</scope>
    <source>
        <strain evidence="4">SYSU_2023b</strain>
        <tissue evidence="4">Whole body</tissue>
    </source>
</reference>
<keyword evidence="2 3" id="KW-0040">ANK repeat</keyword>
<evidence type="ECO:0000256" key="1">
    <source>
        <dbReference type="ARBA" id="ARBA00022737"/>
    </source>
</evidence>
<feature type="repeat" description="ANK" evidence="3">
    <location>
        <begin position="56"/>
        <end position="89"/>
    </location>
</feature>
<evidence type="ECO:0000313" key="4">
    <source>
        <dbReference type="EMBL" id="KAK9883412.1"/>
    </source>
</evidence>
<dbReference type="Pfam" id="PF12796">
    <property type="entry name" value="Ank_2"/>
    <property type="match status" value="1"/>
</dbReference>
<dbReference type="EMBL" id="JARQZJ010000091">
    <property type="protein sequence ID" value="KAK9883412.1"/>
    <property type="molecule type" value="Genomic_DNA"/>
</dbReference>
<comment type="caution">
    <text evidence="4">The sequence shown here is derived from an EMBL/GenBank/DDBJ whole genome shotgun (WGS) entry which is preliminary data.</text>
</comment>
<dbReference type="PANTHER" id="PTHR24198:SF165">
    <property type="entry name" value="ANKYRIN REPEAT-CONTAINING PROTEIN-RELATED"/>
    <property type="match status" value="1"/>
</dbReference>
<dbReference type="PROSITE" id="PS50297">
    <property type="entry name" value="ANK_REP_REGION"/>
    <property type="match status" value="1"/>
</dbReference>
<gene>
    <name evidence="4" type="ORF">WA026_001586</name>
</gene>
<accession>A0AAW1UTU9</accession>
<protein>
    <recommendedName>
        <fullName evidence="6">Ankyrin repeat protein</fullName>
    </recommendedName>
</protein>
<dbReference type="SUPFAM" id="SSF48403">
    <property type="entry name" value="Ankyrin repeat"/>
    <property type="match status" value="1"/>
</dbReference>
<evidence type="ECO:0000256" key="2">
    <source>
        <dbReference type="ARBA" id="ARBA00023043"/>
    </source>
</evidence>
<dbReference type="Proteomes" id="UP001431783">
    <property type="component" value="Unassembled WGS sequence"/>
</dbReference>
<dbReference type="Gene3D" id="1.25.40.20">
    <property type="entry name" value="Ankyrin repeat-containing domain"/>
    <property type="match status" value="1"/>
</dbReference>
<dbReference type="PROSITE" id="PS50088">
    <property type="entry name" value="ANK_REPEAT"/>
    <property type="match status" value="2"/>
</dbReference>
<dbReference type="AlphaFoldDB" id="A0AAW1UTU9"/>
<dbReference type="Pfam" id="PF13857">
    <property type="entry name" value="Ank_5"/>
    <property type="match status" value="1"/>
</dbReference>
<dbReference type="InterPro" id="IPR002110">
    <property type="entry name" value="Ankyrin_rpt"/>
</dbReference>
<organism evidence="4 5">
    <name type="scientific">Henosepilachna vigintioctopunctata</name>
    <dbReference type="NCBI Taxonomy" id="420089"/>
    <lineage>
        <taxon>Eukaryota</taxon>
        <taxon>Metazoa</taxon>
        <taxon>Ecdysozoa</taxon>
        <taxon>Arthropoda</taxon>
        <taxon>Hexapoda</taxon>
        <taxon>Insecta</taxon>
        <taxon>Pterygota</taxon>
        <taxon>Neoptera</taxon>
        <taxon>Endopterygota</taxon>
        <taxon>Coleoptera</taxon>
        <taxon>Polyphaga</taxon>
        <taxon>Cucujiformia</taxon>
        <taxon>Coccinelloidea</taxon>
        <taxon>Coccinellidae</taxon>
        <taxon>Epilachninae</taxon>
        <taxon>Epilachnini</taxon>
        <taxon>Henosepilachna</taxon>
    </lineage>
</organism>
<dbReference type="PANTHER" id="PTHR24198">
    <property type="entry name" value="ANKYRIN REPEAT AND PROTEIN KINASE DOMAIN-CONTAINING PROTEIN"/>
    <property type="match status" value="1"/>
</dbReference>
<dbReference type="SMART" id="SM00248">
    <property type="entry name" value="ANK"/>
    <property type="match status" value="4"/>
</dbReference>
<feature type="repeat" description="ANK" evidence="3">
    <location>
        <begin position="164"/>
        <end position="197"/>
    </location>
</feature>
<keyword evidence="5" id="KW-1185">Reference proteome</keyword>
<keyword evidence="1" id="KW-0677">Repeat</keyword>
<evidence type="ECO:0000313" key="5">
    <source>
        <dbReference type="Proteomes" id="UP001431783"/>
    </source>
</evidence>
<evidence type="ECO:0008006" key="6">
    <source>
        <dbReference type="Google" id="ProtNLM"/>
    </source>
</evidence>
<evidence type="ECO:0000256" key="3">
    <source>
        <dbReference type="PROSITE-ProRule" id="PRU00023"/>
    </source>
</evidence>
<proteinExistence type="predicted"/>